<comment type="similarity">
    <text evidence="1">Belongs to the DDAH family.</text>
</comment>
<reference evidence="5" key="1">
    <citation type="submission" date="2023-03" db="EMBL/GenBank/DDBJ databases">
        <title>Amycolatopsis taiwanensis NBRC 103393.</title>
        <authorList>
            <person name="Ichikawa N."/>
            <person name="Sato H."/>
            <person name="Tonouchi N."/>
        </authorList>
    </citation>
    <scope>NUCLEOTIDE SEQUENCE</scope>
    <source>
        <strain evidence="5">NBRC 103393</strain>
    </source>
</reference>
<dbReference type="GO" id="GO:0016597">
    <property type="term" value="F:amino acid binding"/>
    <property type="evidence" value="ECO:0007669"/>
    <property type="project" value="TreeGrafter"/>
</dbReference>
<dbReference type="PANTHER" id="PTHR12737:SF9">
    <property type="entry name" value="DIMETHYLARGININASE"/>
    <property type="match status" value="1"/>
</dbReference>
<dbReference type="Gene3D" id="3.75.10.10">
    <property type="entry name" value="L-arginine/glycine Amidinotransferase, Chain A"/>
    <property type="match status" value="1"/>
</dbReference>
<dbReference type="Proteomes" id="UP001165136">
    <property type="component" value="Unassembled WGS sequence"/>
</dbReference>
<name>A0A9W6VDQ4_9PSEU</name>
<evidence type="ECO:0000313" key="6">
    <source>
        <dbReference type="Proteomes" id="UP001165136"/>
    </source>
</evidence>
<dbReference type="PANTHER" id="PTHR12737">
    <property type="entry name" value="DIMETHYLARGININE DIMETHYLAMINOHYDROLASE"/>
    <property type="match status" value="1"/>
</dbReference>
<evidence type="ECO:0000256" key="1">
    <source>
        <dbReference type="ARBA" id="ARBA00008532"/>
    </source>
</evidence>
<feature type="region of interest" description="Disordered" evidence="4">
    <location>
        <begin position="1"/>
        <end position="22"/>
    </location>
</feature>
<evidence type="ECO:0000313" key="5">
    <source>
        <dbReference type="EMBL" id="GLY63682.1"/>
    </source>
</evidence>
<dbReference type="AlphaFoldDB" id="A0A9W6VDQ4"/>
<dbReference type="GO" id="GO:0000052">
    <property type="term" value="P:citrulline metabolic process"/>
    <property type="evidence" value="ECO:0007669"/>
    <property type="project" value="TreeGrafter"/>
</dbReference>
<dbReference type="GO" id="GO:0006525">
    <property type="term" value="P:arginine metabolic process"/>
    <property type="evidence" value="ECO:0007669"/>
    <property type="project" value="TreeGrafter"/>
</dbReference>
<sequence>MTIQVQTELPRDGMPASGVAGAARTPTTRRYLMCSPRYFAVDHAINPWMDPARPVDVQRAVEEWTRLRDTYRQLGHTVEEIEPVPGLPDMVFAANGATVIGGRVLGARFRAAQRVAEAEHYRQWFVEHGYRDVVMPAKVNEGEGDLIWTGDLLLAGTGFGDPLHVVGDDGAELEPLPDKPFRTDPTAHAEAQEALGVPVLSLRLVDPRYYHLDTALMVLSAATETSPAQIAYYPEAFSPGSRRALARLFPDAVLAEPEDAECLGLNGVSDGYNVVLPAEATGLAERLAARGYRPVPVEVSELRKSGGGPKCCTLELRG</sequence>
<gene>
    <name evidence="5" type="ORF">Atai01_03010</name>
</gene>
<proteinExistence type="inferred from homology"/>
<organism evidence="5 6">
    <name type="scientific">Amycolatopsis taiwanensis</name>
    <dbReference type="NCBI Taxonomy" id="342230"/>
    <lineage>
        <taxon>Bacteria</taxon>
        <taxon>Bacillati</taxon>
        <taxon>Actinomycetota</taxon>
        <taxon>Actinomycetes</taxon>
        <taxon>Pseudonocardiales</taxon>
        <taxon>Pseudonocardiaceae</taxon>
        <taxon>Amycolatopsis</taxon>
    </lineage>
</organism>
<evidence type="ECO:0000256" key="3">
    <source>
        <dbReference type="PIRSR" id="PIRSR633199-1"/>
    </source>
</evidence>
<evidence type="ECO:0000256" key="4">
    <source>
        <dbReference type="SAM" id="MobiDB-lite"/>
    </source>
</evidence>
<feature type="active site" description="Nucleophile" evidence="3">
    <location>
        <position position="311"/>
    </location>
</feature>
<keyword evidence="6" id="KW-1185">Reference proteome</keyword>
<dbReference type="InterPro" id="IPR033199">
    <property type="entry name" value="DDAH-like"/>
</dbReference>
<protein>
    <submittedName>
        <fullName evidence="5">Amidinotransferase</fullName>
    </submittedName>
</protein>
<evidence type="ECO:0000256" key="2">
    <source>
        <dbReference type="ARBA" id="ARBA00022801"/>
    </source>
</evidence>
<feature type="active site" description="Proton donor" evidence="3">
    <location>
        <position position="211"/>
    </location>
</feature>
<keyword evidence="2" id="KW-0378">Hydrolase</keyword>
<accession>A0A9W6VDQ4</accession>
<dbReference type="EMBL" id="BSTI01000001">
    <property type="protein sequence ID" value="GLY63682.1"/>
    <property type="molecule type" value="Genomic_DNA"/>
</dbReference>
<dbReference type="GO" id="GO:0045429">
    <property type="term" value="P:positive regulation of nitric oxide biosynthetic process"/>
    <property type="evidence" value="ECO:0007669"/>
    <property type="project" value="TreeGrafter"/>
</dbReference>
<comment type="caution">
    <text evidence="5">The sequence shown here is derived from an EMBL/GenBank/DDBJ whole genome shotgun (WGS) entry which is preliminary data.</text>
</comment>
<dbReference type="GO" id="GO:0016403">
    <property type="term" value="F:dimethylargininase activity"/>
    <property type="evidence" value="ECO:0007669"/>
    <property type="project" value="TreeGrafter"/>
</dbReference>
<dbReference type="SUPFAM" id="SSF55909">
    <property type="entry name" value="Pentein"/>
    <property type="match status" value="1"/>
</dbReference>